<proteinExistence type="predicted"/>
<dbReference type="GO" id="GO:0003676">
    <property type="term" value="F:nucleic acid binding"/>
    <property type="evidence" value="ECO:0007669"/>
    <property type="project" value="InterPro"/>
</dbReference>
<evidence type="ECO:0008006" key="3">
    <source>
        <dbReference type="Google" id="ProtNLM"/>
    </source>
</evidence>
<dbReference type="InterPro" id="IPR036397">
    <property type="entry name" value="RNaseH_sf"/>
</dbReference>
<evidence type="ECO:0000313" key="1">
    <source>
        <dbReference type="EnsemblMetazoa" id="AALB008050-PA"/>
    </source>
</evidence>
<dbReference type="Gene3D" id="3.30.420.10">
    <property type="entry name" value="Ribonuclease H-like superfamily/Ribonuclease H"/>
    <property type="match status" value="1"/>
</dbReference>
<name>A0A182FND7_ANOAL</name>
<dbReference type="STRING" id="7167.A0A182FND7"/>
<organism evidence="1 2">
    <name type="scientific">Anopheles albimanus</name>
    <name type="common">New world malaria mosquito</name>
    <dbReference type="NCBI Taxonomy" id="7167"/>
    <lineage>
        <taxon>Eukaryota</taxon>
        <taxon>Metazoa</taxon>
        <taxon>Ecdysozoa</taxon>
        <taxon>Arthropoda</taxon>
        <taxon>Hexapoda</taxon>
        <taxon>Insecta</taxon>
        <taxon>Pterygota</taxon>
        <taxon>Neoptera</taxon>
        <taxon>Endopterygota</taxon>
        <taxon>Diptera</taxon>
        <taxon>Nematocera</taxon>
        <taxon>Culicoidea</taxon>
        <taxon>Culicidae</taxon>
        <taxon>Anophelinae</taxon>
        <taxon>Anopheles</taxon>
    </lineage>
</organism>
<dbReference type="Proteomes" id="UP000069272">
    <property type="component" value="Unassembled WGS sequence"/>
</dbReference>
<reference evidence="1" key="2">
    <citation type="submission" date="2022-08" db="UniProtKB">
        <authorList>
            <consortium name="EnsemblMetazoa"/>
        </authorList>
    </citation>
    <scope>IDENTIFICATION</scope>
    <source>
        <strain evidence="1">STECLA/ALBI9_A</strain>
    </source>
</reference>
<reference evidence="2" key="1">
    <citation type="journal article" date="2017" name="G3 (Bethesda)">
        <title>The Physical Genome Mapping of Anopheles albimanus Corrected Scaffold Misassemblies and Identified Interarm Rearrangements in Genus Anopheles.</title>
        <authorList>
            <person name="Artemov G.N."/>
            <person name="Peery A.N."/>
            <person name="Jiang X."/>
            <person name="Tu Z."/>
            <person name="Stegniy V.N."/>
            <person name="Sharakhova M.V."/>
            <person name="Sharakhov I.V."/>
        </authorList>
    </citation>
    <scope>NUCLEOTIDE SEQUENCE [LARGE SCALE GENOMIC DNA]</scope>
    <source>
        <strain evidence="2">STECLA/ALBI9_A</strain>
    </source>
</reference>
<dbReference type="PANTHER" id="PTHR47331:SF1">
    <property type="entry name" value="GAG-LIKE PROTEIN"/>
    <property type="match status" value="1"/>
</dbReference>
<keyword evidence="2" id="KW-1185">Reference proteome</keyword>
<dbReference type="VEuPathDB" id="VectorBase:AALB20_033682"/>
<accession>A0A182FND7</accession>
<evidence type="ECO:0000313" key="2">
    <source>
        <dbReference type="Proteomes" id="UP000069272"/>
    </source>
</evidence>
<dbReference type="AlphaFoldDB" id="A0A182FND7"/>
<protein>
    <recommendedName>
        <fullName evidence="3">Integrase zinc-binding domain-containing protein</fullName>
    </recommendedName>
</protein>
<dbReference type="EnsemblMetazoa" id="AALB008050-RA">
    <property type="protein sequence ID" value="AALB008050-PA"/>
    <property type="gene ID" value="AALB008050"/>
</dbReference>
<dbReference type="VEuPathDB" id="VectorBase:AALB008050"/>
<sequence>MQATAHLNEVNEMLTKGRITPTKRMQHLNPVCVNGLIYVQGRLQNAELAEGVRLGCRSLPEVPPVLEGDDPGYPREDLPCWGLLAEFRTRYWMRDLRRTVVGVRARCVPCAKARPHPFAQQMGPLREPRVNASPPFTHTGVDLCGPFVVLPGMRGHRSIDVYVCIFVCFATKAVHLEVVEDQSTQAFISGLMRDALEDPQFQRRVIEGTAEEGIRFAFIPPRSPNFGGLWEANQAWPSDY</sequence>
<dbReference type="PANTHER" id="PTHR47331">
    <property type="entry name" value="PHD-TYPE DOMAIN-CONTAINING PROTEIN"/>
    <property type="match status" value="1"/>
</dbReference>